<evidence type="ECO:0000256" key="1">
    <source>
        <dbReference type="SAM" id="SignalP"/>
    </source>
</evidence>
<dbReference type="AlphaFoldDB" id="A0AAD7ID81"/>
<reference evidence="2" key="1">
    <citation type="submission" date="2023-03" db="EMBL/GenBank/DDBJ databases">
        <title>Massive genome expansion in bonnet fungi (Mycena s.s.) driven by repeated elements and novel gene families across ecological guilds.</title>
        <authorList>
            <consortium name="Lawrence Berkeley National Laboratory"/>
            <person name="Harder C.B."/>
            <person name="Miyauchi S."/>
            <person name="Viragh M."/>
            <person name="Kuo A."/>
            <person name="Thoen E."/>
            <person name="Andreopoulos B."/>
            <person name="Lu D."/>
            <person name="Skrede I."/>
            <person name="Drula E."/>
            <person name="Henrissat B."/>
            <person name="Morin E."/>
            <person name="Kohler A."/>
            <person name="Barry K."/>
            <person name="LaButti K."/>
            <person name="Morin E."/>
            <person name="Salamov A."/>
            <person name="Lipzen A."/>
            <person name="Mereny Z."/>
            <person name="Hegedus B."/>
            <person name="Baldrian P."/>
            <person name="Stursova M."/>
            <person name="Weitz H."/>
            <person name="Taylor A."/>
            <person name="Grigoriev I.V."/>
            <person name="Nagy L.G."/>
            <person name="Martin F."/>
            <person name="Kauserud H."/>
        </authorList>
    </citation>
    <scope>NUCLEOTIDE SEQUENCE</scope>
    <source>
        <strain evidence="2">CBHHK188m</strain>
    </source>
</reference>
<keyword evidence="3" id="KW-1185">Reference proteome</keyword>
<organism evidence="2 3">
    <name type="scientific">Mycena maculata</name>
    <dbReference type="NCBI Taxonomy" id="230809"/>
    <lineage>
        <taxon>Eukaryota</taxon>
        <taxon>Fungi</taxon>
        <taxon>Dikarya</taxon>
        <taxon>Basidiomycota</taxon>
        <taxon>Agaricomycotina</taxon>
        <taxon>Agaricomycetes</taxon>
        <taxon>Agaricomycetidae</taxon>
        <taxon>Agaricales</taxon>
        <taxon>Marasmiineae</taxon>
        <taxon>Mycenaceae</taxon>
        <taxon>Mycena</taxon>
    </lineage>
</organism>
<feature type="chain" id="PRO_5041949863" evidence="1">
    <location>
        <begin position="20"/>
        <end position="286"/>
    </location>
</feature>
<sequence length="286" mass="28985">MRAAFATALLALLAPFAVAAPTPGTALAPGGLVLTSNAHEVPVGGSVAHVGADVHVLDATGAVVKVVTPGPAPTRTKNAKPAEATGWIAYASWLNTGSSPISSFKTTWTVPPVPATNHDQTLFLFNSIEPNSGDAILQPVLQFGPSAAGGGSYWAVATWYLVGDSTFYTTPVKTSAGATLDGIVTLTSSSGSSYNYVSSFTNIAGTSLTATGSAELTWATETLEVYSVTEKSDFPTGSTVFKDIDLVLSSGAAPSVSWSAVSSTQDGISTSITVGGATNAEVTVTY</sequence>
<gene>
    <name evidence="2" type="ORF">DFH07DRAFT_778696</name>
</gene>
<keyword evidence="1" id="KW-0732">Signal</keyword>
<accession>A0AAD7ID81</accession>
<dbReference type="EMBL" id="JARJLG010000132">
    <property type="protein sequence ID" value="KAJ7739420.1"/>
    <property type="molecule type" value="Genomic_DNA"/>
</dbReference>
<feature type="signal peptide" evidence="1">
    <location>
        <begin position="1"/>
        <end position="19"/>
    </location>
</feature>
<evidence type="ECO:0000313" key="2">
    <source>
        <dbReference type="EMBL" id="KAJ7739420.1"/>
    </source>
</evidence>
<comment type="caution">
    <text evidence="2">The sequence shown here is derived from an EMBL/GenBank/DDBJ whole genome shotgun (WGS) entry which is preliminary data.</text>
</comment>
<proteinExistence type="predicted"/>
<name>A0AAD7ID81_9AGAR</name>
<evidence type="ECO:0000313" key="3">
    <source>
        <dbReference type="Proteomes" id="UP001215280"/>
    </source>
</evidence>
<protein>
    <submittedName>
        <fullName evidence="2">Uncharacterized protein</fullName>
    </submittedName>
</protein>
<dbReference type="Proteomes" id="UP001215280">
    <property type="component" value="Unassembled WGS sequence"/>
</dbReference>